<dbReference type="Proteomes" id="UP000252015">
    <property type="component" value="Unassembled WGS sequence"/>
</dbReference>
<evidence type="ECO:0000313" key="2">
    <source>
        <dbReference type="Proteomes" id="UP000252015"/>
    </source>
</evidence>
<reference evidence="1 2" key="1">
    <citation type="submission" date="2018-05" db="EMBL/GenBank/DDBJ databases">
        <authorList>
            <consortium name="IHU Genomes"/>
        </authorList>
    </citation>
    <scope>NUCLEOTIDE SEQUENCE [LARGE SCALE GENOMIC DNA]</scope>
    <source>
        <strain evidence="1 2">P7336</strain>
    </source>
</reference>
<accession>A0A375Z5M9</accession>
<name>A0A375Z5M9_MYCSH</name>
<dbReference type="EMBL" id="UEGW01000005">
    <property type="protein sequence ID" value="SSA20668.1"/>
    <property type="molecule type" value="Genomic_DNA"/>
</dbReference>
<keyword evidence="2" id="KW-1185">Reference proteome</keyword>
<organism evidence="1 2">
    <name type="scientific">Mycobacterium shimoidei</name>
    <dbReference type="NCBI Taxonomy" id="29313"/>
    <lineage>
        <taxon>Bacteria</taxon>
        <taxon>Bacillati</taxon>
        <taxon>Actinomycetota</taxon>
        <taxon>Actinomycetes</taxon>
        <taxon>Mycobacteriales</taxon>
        <taxon>Mycobacteriaceae</taxon>
        <taxon>Mycobacterium</taxon>
    </lineage>
</organism>
<gene>
    <name evidence="1" type="ORF">MSP7336_04700</name>
</gene>
<protein>
    <submittedName>
        <fullName evidence="1">Uncharacterized protein</fullName>
    </submittedName>
</protein>
<evidence type="ECO:0000313" key="1">
    <source>
        <dbReference type="EMBL" id="SSA20668.1"/>
    </source>
</evidence>
<sequence length="299" mass="32303">MLLDRDDVDATADDEQTTGTRLQLVQALNQEGELGGGLGAVGRTRHPLAMQINDRPVGGVHHGQGGAAGLDEKQRDVVVAEGMTDVLGQGGRGEQRGNQHHTPDVAGVQCVTQRTDFAGLGPGHPRRHQLVAALERAFSGAEDRFDHLLAGTGCGADRETVLLDRGAVGGFALNQRHADRRWCHRNTKYDVHFPSIFCSLGPSGGARRLNAMRPYQFAGAIKFWSHGRRQHDRISPPTVALPAYSASKEKKPGLFDGLTTGSCLSVTPAGVVAPARIQVRILGRRRLVLRHLDRDGHRD</sequence>
<proteinExistence type="predicted"/>
<dbReference type="AlphaFoldDB" id="A0A375Z5M9"/>